<evidence type="ECO:0000313" key="3">
    <source>
        <dbReference type="Proteomes" id="UP000499080"/>
    </source>
</evidence>
<comment type="caution">
    <text evidence="2">The sequence shown here is derived from an EMBL/GenBank/DDBJ whole genome shotgun (WGS) entry which is preliminary data.</text>
</comment>
<sequence length="137" mass="14931">MASNRPAELPPFRRGSMADKAASKRPGIGQPKKEDVSGEVNGLPADTQRDDKNLFASSAIIPLFDAPFMGGRSSNRPTISSPGKSPQPQRDILSVSVTNPFLFSVGLRSSHWGLRKEFDSHTKTPQYTVYGRSSISR</sequence>
<protein>
    <submittedName>
        <fullName evidence="2">Uncharacterized protein</fullName>
    </submittedName>
</protein>
<reference evidence="2 3" key="1">
    <citation type="journal article" date="2019" name="Sci. Rep.">
        <title>Orb-weaving spider Araneus ventricosus genome elucidates the spidroin gene catalogue.</title>
        <authorList>
            <person name="Kono N."/>
            <person name="Nakamura H."/>
            <person name="Ohtoshi R."/>
            <person name="Moran D.A.P."/>
            <person name="Shinohara A."/>
            <person name="Yoshida Y."/>
            <person name="Fujiwara M."/>
            <person name="Mori M."/>
            <person name="Tomita M."/>
            <person name="Arakawa K."/>
        </authorList>
    </citation>
    <scope>NUCLEOTIDE SEQUENCE [LARGE SCALE GENOMIC DNA]</scope>
</reference>
<dbReference type="Proteomes" id="UP000499080">
    <property type="component" value="Unassembled WGS sequence"/>
</dbReference>
<keyword evidence="3" id="KW-1185">Reference proteome</keyword>
<evidence type="ECO:0000313" key="2">
    <source>
        <dbReference type="EMBL" id="GBO46255.1"/>
    </source>
</evidence>
<evidence type="ECO:0000256" key="1">
    <source>
        <dbReference type="SAM" id="MobiDB-lite"/>
    </source>
</evidence>
<accession>A0A4Y2X9C8</accession>
<dbReference type="EMBL" id="BGPR01073820">
    <property type="protein sequence ID" value="GBO46255.1"/>
    <property type="molecule type" value="Genomic_DNA"/>
</dbReference>
<feature type="compositionally biased region" description="Polar residues" evidence="1">
    <location>
        <begin position="72"/>
        <end position="88"/>
    </location>
</feature>
<organism evidence="2 3">
    <name type="scientific">Araneus ventricosus</name>
    <name type="common">Orbweaver spider</name>
    <name type="synonym">Epeira ventricosa</name>
    <dbReference type="NCBI Taxonomy" id="182803"/>
    <lineage>
        <taxon>Eukaryota</taxon>
        <taxon>Metazoa</taxon>
        <taxon>Ecdysozoa</taxon>
        <taxon>Arthropoda</taxon>
        <taxon>Chelicerata</taxon>
        <taxon>Arachnida</taxon>
        <taxon>Araneae</taxon>
        <taxon>Araneomorphae</taxon>
        <taxon>Entelegynae</taxon>
        <taxon>Araneoidea</taxon>
        <taxon>Araneidae</taxon>
        <taxon>Araneus</taxon>
    </lineage>
</organism>
<dbReference type="AlphaFoldDB" id="A0A4Y2X9C8"/>
<gene>
    <name evidence="2" type="ORF">AVEN_95865_1</name>
</gene>
<feature type="region of interest" description="Disordered" evidence="1">
    <location>
        <begin position="1"/>
        <end position="51"/>
    </location>
</feature>
<name>A0A4Y2X9C8_ARAVE</name>
<feature type="region of interest" description="Disordered" evidence="1">
    <location>
        <begin position="67"/>
        <end position="93"/>
    </location>
</feature>
<proteinExistence type="predicted"/>